<dbReference type="Proteomes" id="UP001609176">
    <property type="component" value="Unassembled WGS sequence"/>
</dbReference>
<reference evidence="4 5" key="1">
    <citation type="submission" date="2024-10" db="EMBL/GenBank/DDBJ databases">
        <authorList>
            <person name="Riesco R."/>
        </authorList>
    </citation>
    <scope>NUCLEOTIDE SEQUENCE [LARGE SCALE GENOMIC DNA]</scope>
    <source>
        <strain evidence="3 4">NCIMB 15448</strain>
        <strain evidence="2 5">NCIMB 15450</strain>
    </source>
</reference>
<sequence>MPRFAMLTEFTDHWIAYSSVVVLAALIGWVTKIVAIEMMFKPIDFKGFKVGPLPIGWQGIIPLRAAHMASVATNKIVGELLTPADVWARLDQKQLLEEIREPLLTSMDAITQEVASTMQPEIWANTPGFVKDKLIQRMRERGPDAMKQIMDDVEANVEEVLDLKSLATRTLVYDKEILQRVFRQAGKREWAFIRRFGLGAGFCIGLIQLTAYLWLKSPLINPIMGAINGWATDAFCIKVLLFSPKRPKKYLGIFEWQGLFLKYQDEVADELSALIAEKVLTPHAILESMLEGPRSDRFYLIIRRHIGRMVEEELGVAAPAVKAVIGADNLDKTKTLMAERVMKSLPRTMENAEGYIEETLDVANLLAERLKELPPEEFEGVLRPAFQQDEWILIATGAVLGAFAGVAQDVVIHQFAK</sequence>
<evidence type="ECO:0000313" key="4">
    <source>
        <dbReference type="Proteomes" id="UP001609176"/>
    </source>
</evidence>
<dbReference type="PANTHER" id="PTHR35791">
    <property type="entry name" value="UPF0754 MEMBRANE PROTEIN YHEB"/>
    <property type="match status" value="1"/>
</dbReference>
<keyword evidence="1" id="KW-0812">Transmembrane</keyword>
<proteinExistence type="predicted"/>
<protein>
    <submittedName>
        <fullName evidence="3">DUF445 domain-containing protein</fullName>
    </submittedName>
</protein>
<keyword evidence="1" id="KW-1133">Transmembrane helix</keyword>
<comment type="caution">
    <text evidence="3">The sequence shown here is derived from an EMBL/GenBank/DDBJ whole genome shotgun (WGS) entry which is preliminary data.</text>
</comment>
<keyword evidence="5" id="KW-1185">Reference proteome</keyword>
<dbReference type="EMBL" id="JBIMSN010000003">
    <property type="protein sequence ID" value="MFH5227282.1"/>
    <property type="molecule type" value="Genomic_DNA"/>
</dbReference>
<dbReference type="EMBL" id="JBIMSP010000001">
    <property type="protein sequence ID" value="MFH5240542.1"/>
    <property type="molecule type" value="Genomic_DNA"/>
</dbReference>
<evidence type="ECO:0000313" key="5">
    <source>
        <dbReference type="Proteomes" id="UP001609219"/>
    </source>
</evidence>
<evidence type="ECO:0000313" key="2">
    <source>
        <dbReference type="EMBL" id="MFH5227282.1"/>
    </source>
</evidence>
<dbReference type="Proteomes" id="UP001609219">
    <property type="component" value="Unassembled WGS sequence"/>
</dbReference>
<feature type="transmembrane region" description="Helical" evidence="1">
    <location>
        <begin position="14"/>
        <end position="36"/>
    </location>
</feature>
<dbReference type="RefSeq" id="WP_395123280.1">
    <property type="nucleotide sequence ID" value="NZ_JBIMSN010000003.1"/>
</dbReference>
<organism evidence="3 4">
    <name type="scientific">Antrihabitans spumae</name>
    <dbReference type="NCBI Taxonomy" id="3373370"/>
    <lineage>
        <taxon>Bacteria</taxon>
        <taxon>Bacillati</taxon>
        <taxon>Actinomycetota</taxon>
        <taxon>Actinomycetes</taxon>
        <taxon>Mycobacteriales</taxon>
        <taxon>Nocardiaceae</taxon>
        <taxon>Antrihabitans</taxon>
    </lineage>
</organism>
<name>A0ABW7KI12_9NOCA</name>
<evidence type="ECO:0000256" key="1">
    <source>
        <dbReference type="SAM" id="Phobius"/>
    </source>
</evidence>
<dbReference type="PANTHER" id="PTHR35791:SF1">
    <property type="entry name" value="UPF0754 MEMBRANE PROTEIN YHEB"/>
    <property type="match status" value="1"/>
</dbReference>
<evidence type="ECO:0000313" key="3">
    <source>
        <dbReference type="EMBL" id="MFH5240542.1"/>
    </source>
</evidence>
<accession>A0ABW7KI12</accession>
<gene>
    <name evidence="3" type="ORF">ACHIPV_01430</name>
    <name evidence="2" type="ORF">ACHIRB_01580</name>
</gene>
<keyword evidence="1" id="KW-0472">Membrane</keyword>
<feature type="transmembrane region" description="Helical" evidence="1">
    <location>
        <begin position="196"/>
        <end position="214"/>
    </location>
</feature>